<dbReference type="Pfam" id="PF01471">
    <property type="entry name" value="PG_binding_1"/>
    <property type="match status" value="1"/>
</dbReference>
<evidence type="ECO:0000313" key="10">
    <source>
        <dbReference type="Proteomes" id="UP001597237"/>
    </source>
</evidence>
<comment type="similarity">
    <text evidence="2">Belongs to the YkuD family.</text>
</comment>
<evidence type="ECO:0000256" key="3">
    <source>
        <dbReference type="ARBA" id="ARBA00022679"/>
    </source>
</evidence>
<keyword evidence="10" id="KW-1185">Reference proteome</keyword>
<dbReference type="Pfam" id="PF03734">
    <property type="entry name" value="YkuD"/>
    <property type="match status" value="1"/>
</dbReference>
<comment type="pathway">
    <text evidence="1 7">Cell wall biogenesis; peptidoglycan biosynthesis.</text>
</comment>
<dbReference type="InterPro" id="IPR038063">
    <property type="entry name" value="Transpep_catalytic_dom"/>
</dbReference>
<gene>
    <name evidence="9" type="ORF">ACFSC0_15615</name>
</gene>
<dbReference type="CDD" id="cd16913">
    <property type="entry name" value="YkuD_like"/>
    <property type="match status" value="1"/>
</dbReference>
<dbReference type="Gene3D" id="2.40.440.10">
    <property type="entry name" value="L,D-transpeptidase catalytic domain-like"/>
    <property type="match status" value="1"/>
</dbReference>
<organism evidence="9 10">
    <name type="scientific">Phenylobacterium terrae</name>
    <dbReference type="NCBI Taxonomy" id="2665495"/>
    <lineage>
        <taxon>Bacteria</taxon>
        <taxon>Pseudomonadati</taxon>
        <taxon>Pseudomonadota</taxon>
        <taxon>Alphaproteobacteria</taxon>
        <taxon>Caulobacterales</taxon>
        <taxon>Caulobacteraceae</taxon>
        <taxon>Phenylobacterium</taxon>
    </lineage>
</organism>
<evidence type="ECO:0000313" key="9">
    <source>
        <dbReference type="EMBL" id="MFD1784832.1"/>
    </source>
</evidence>
<dbReference type="InterPro" id="IPR052905">
    <property type="entry name" value="LD-transpeptidase_YkuD-like"/>
</dbReference>
<sequence>MVLSKFAFSPRPQTLRVVSAADLPHRRPPLGWPVRAVRQASLMLCASAVLATGAACQEGPPGDVAGAELRRLAGDPLVERFYSARGWSAAWGEREARALTEALEAAPRHGLNAQPFLEMIVASEDPARRDAGLTQAALAYAKALAHGVVDPNSLHDIFELERNNVDVVAGLAQALERGEVADWLASLPPQDAEYQALSRAYLAARADPAPGGGLEDGPLIRPGGSDARLPAIARHLQARGYLDEAADPETYGPDLVAAVRKLQTEAGLKPDGIIGPATLKALGAGSAERARQLAVNLERRRWLARRPPATRIDVNTAWATLAYVDNGAVAWSGRTVVGEKKRATPMLQDSFRQLVVNPPWNVPQRIAAEEILPKGAGYLRRNNMVVQDGRVIQRPGPDAALGLVKFDMQNEYAIYLHDTPAKALFATDRRHRSHGCVRVEKAVEFARFLAERYGAANFEDALASGETTVVELTAELPVRLLYHSAVLGPDGRILLGPDPYGWDARLAQAMGLGGGEGAASEAESAGAVELGP</sequence>
<dbReference type="RefSeq" id="WP_377281797.1">
    <property type="nucleotide sequence ID" value="NZ_JBHRSI010000005.1"/>
</dbReference>
<protein>
    <submittedName>
        <fullName evidence="9">Murein L,D-transpeptidase</fullName>
    </submittedName>
</protein>
<feature type="active site" description="Proton donor/acceptor" evidence="7">
    <location>
        <position position="417"/>
    </location>
</feature>
<evidence type="ECO:0000256" key="5">
    <source>
        <dbReference type="ARBA" id="ARBA00022984"/>
    </source>
</evidence>
<keyword evidence="5 7" id="KW-0573">Peptidoglycan synthesis</keyword>
<dbReference type="Proteomes" id="UP001597237">
    <property type="component" value="Unassembled WGS sequence"/>
</dbReference>
<dbReference type="PROSITE" id="PS52029">
    <property type="entry name" value="LD_TPASE"/>
    <property type="match status" value="1"/>
</dbReference>
<dbReference type="InterPro" id="IPR036366">
    <property type="entry name" value="PGBDSf"/>
</dbReference>
<dbReference type="PANTHER" id="PTHR41533">
    <property type="entry name" value="L,D-TRANSPEPTIDASE HI_1667-RELATED"/>
    <property type="match status" value="1"/>
</dbReference>
<keyword evidence="3" id="KW-0808">Transferase</keyword>
<reference evidence="10" key="1">
    <citation type="journal article" date="2019" name="Int. J. Syst. Evol. Microbiol.">
        <title>The Global Catalogue of Microorganisms (GCM) 10K type strain sequencing project: providing services to taxonomists for standard genome sequencing and annotation.</title>
        <authorList>
            <consortium name="The Broad Institute Genomics Platform"/>
            <consortium name="The Broad Institute Genome Sequencing Center for Infectious Disease"/>
            <person name="Wu L."/>
            <person name="Ma J."/>
        </authorList>
    </citation>
    <scope>NUCLEOTIDE SEQUENCE [LARGE SCALE GENOMIC DNA]</scope>
    <source>
        <strain evidence="10">DFY28</strain>
    </source>
</reference>
<evidence type="ECO:0000256" key="1">
    <source>
        <dbReference type="ARBA" id="ARBA00004752"/>
    </source>
</evidence>
<keyword evidence="6 7" id="KW-0961">Cell wall biogenesis/degradation</keyword>
<dbReference type="InterPro" id="IPR002477">
    <property type="entry name" value="Peptidoglycan-bd-like"/>
</dbReference>
<dbReference type="SUPFAM" id="SSF141523">
    <property type="entry name" value="L,D-transpeptidase catalytic domain-like"/>
    <property type="match status" value="1"/>
</dbReference>
<evidence type="ECO:0000256" key="2">
    <source>
        <dbReference type="ARBA" id="ARBA00005992"/>
    </source>
</evidence>
<keyword evidence="4 7" id="KW-0133">Cell shape</keyword>
<comment type="caution">
    <text evidence="9">The sequence shown here is derived from an EMBL/GenBank/DDBJ whole genome shotgun (WGS) entry which is preliminary data.</text>
</comment>
<feature type="active site" description="Nucleophile" evidence="7">
    <location>
        <position position="436"/>
    </location>
</feature>
<dbReference type="SUPFAM" id="SSF47090">
    <property type="entry name" value="PGBD-like"/>
    <property type="match status" value="1"/>
</dbReference>
<evidence type="ECO:0000256" key="6">
    <source>
        <dbReference type="ARBA" id="ARBA00023316"/>
    </source>
</evidence>
<evidence type="ECO:0000256" key="4">
    <source>
        <dbReference type="ARBA" id="ARBA00022960"/>
    </source>
</evidence>
<dbReference type="InterPro" id="IPR045380">
    <property type="entry name" value="LD_TPept_scaffold_dom"/>
</dbReference>
<proteinExistence type="inferred from homology"/>
<evidence type="ECO:0000259" key="8">
    <source>
        <dbReference type="PROSITE" id="PS52029"/>
    </source>
</evidence>
<name>A0ABW4N3X1_9CAUL</name>
<dbReference type="Pfam" id="PF20142">
    <property type="entry name" value="Scaffold"/>
    <property type="match status" value="1"/>
</dbReference>
<dbReference type="EMBL" id="JBHUEY010000006">
    <property type="protein sequence ID" value="MFD1784832.1"/>
    <property type="molecule type" value="Genomic_DNA"/>
</dbReference>
<evidence type="ECO:0000256" key="7">
    <source>
        <dbReference type="PROSITE-ProRule" id="PRU01373"/>
    </source>
</evidence>
<dbReference type="PANTHER" id="PTHR41533:SF2">
    <property type="entry name" value="BLR7131 PROTEIN"/>
    <property type="match status" value="1"/>
</dbReference>
<dbReference type="InterPro" id="IPR036365">
    <property type="entry name" value="PGBD-like_sf"/>
</dbReference>
<dbReference type="Gene3D" id="1.10.101.10">
    <property type="entry name" value="PGBD-like superfamily/PGBD"/>
    <property type="match status" value="1"/>
</dbReference>
<accession>A0ABW4N3X1</accession>
<feature type="domain" description="L,D-TPase catalytic" evidence="8">
    <location>
        <begin position="310"/>
        <end position="471"/>
    </location>
</feature>
<dbReference type="InterPro" id="IPR005490">
    <property type="entry name" value="LD_TPept_cat_dom"/>
</dbReference>